<gene>
    <name evidence="1" type="ORF">PAXRUDRAFT_37046</name>
</gene>
<dbReference type="EMBL" id="KN829028">
    <property type="protein sequence ID" value="KIK74254.1"/>
    <property type="molecule type" value="Genomic_DNA"/>
</dbReference>
<dbReference type="HOGENOM" id="CLU_1845745_0_0_1"/>
<dbReference type="InParanoid" id="A0A0D0D2T0"/>
<protein>
    <submittedName>
        <fullName evidence="1">Uncharacterized protein</fullName>
    </submittedName>
</protein>
<reference evidence="1 2" key="1">
    <citation type="submission" date="2014-04" db="EMBL/GenBank/DDBJ databases">
        <authorList>
            <consortium name="DOE Joint Genome Institute"/>
            <person name="Kuo A."/>
            <person name="Kohler A."/>
            <person name="Jargeat P."/>
            <person name="Nagy L.G."/>
            <person name="Floudas D."/>
            <person name="Copeland A."/>
            <person name="Barry K.W."/>
            <person name="Cichocki N."/>
            <person name="Veneault-Fourrey C."/>
            <person name="LaButti K."/>
            <person name="Lindquist E.A."/>
            <person name="Lipzen A."/>
            <person name="Lundell T."/>
            <person name="Morin E."/>
            <person name="Murat C."/>
            <person name="Sun H."/>
            <person name="Tunlid A."/>
            <person name="Henrissat B."/>
            <person name="Grigoriev I.V."/>
            <person name="Hibbett D.S."/>
            <person name="Martin F."/>
            <person name="Nordberg H.P."/>
            <person name="Cantor M.N."/>
            <person name="Hua S.X."/>
        </authorList>
    </citation>
    <scope>NUCLEOTIDE SEQUENCE [LARGE SCALE GENOMIC DNA]</scope>
    <source>
        <strain evidence="1 2">Ve08.2h10</strain>
    </source>
</reference>
<evidence type="ECO:0000313" key="2">
    <source>
        <dbReference type="Proteomes" id="UP000054538"/>
    </source>
</evidence>
<dbReference type="AlphaFoldDB" id="A0A0D0D2T0"/>
<keyword evidence="2" id="KW-1185">Reference proteome</keyword>
<evidence type="ECO:0000313" key="1">
    <source>
        <dbReference type="EMBL" id="KIK74254.1"/>
    </source>
</evidence>
<proteinExistence type="predicted"/>
<reference evidence="2" key="2">
    <citation type="submission" date="2015-01" db="EMBL/GenBank/DDBJ databases">
        <title>Evolutionary Origins and Diversification of the Mycorrhizal Mutualists.</title>
        <authorList>
            <consortium name="DOE Joint Genome Institute"/>
            <consortium name="Mycorrhizal Genomics Consortium"/>
            <person name="Kohler A."/>
            <person name="Kuo A."/>
            <person name="Nagy L.G."/>
            <person name="Floudas D."/>
            <person name="Copeland A."/>
            <person name="Barry K.W."/>
            <person name="Cichocki N."/>
            <person name="Veneault-Fourrey C."/>
            <person name="LaButti K."/>
            <person name="Lindquist E.A."/>
            <person name="Lipzen A."/>
            <person name="Lundell T."/>
            <person name="Morin E."/>
            <person name="Murat C."/>
            <person name="Riley R."/>
            <person name="Ohm R."/>
            <person name="Sun H."/>
            <person name="Tunlid A."/>
            <person name="Henrissat B."/>
            <person name="Grigoriev I.V."/>
            <person name="Hibbett D.S."/>
            <person name="Martin F."/>
        </authorList>
    </citation>
    <scope>NUCLEOTIDE SEQUENCE [LARGE SCALE GENOMIC DNA]</scope>
    <source>
        <strain evidence="2">Ve08.2h10</strain>
    </source>
</reference>
<dbReference type="Proteomes" id="UP000054538">
    <property type="component" value="Unassembled WGS sequence"/>
</dbReference>
<dbReference type="OrthoDB" id="3269001at2759"/>
<sequence length="139" mass="15803">MNSIYRTLNLMLTSILPGLKKQTPDQIQRFISCLEGHLVCVILVAIVCDKPAAHKMGGFGSHSHTNLCMCCWITQADKDKARAFMKDAFNFVKQYAMQYTELSRLLYFNLVEKIVIDPMHNLFLGEIVLIFTFPLTAKA</sequence>
<name>A0A0D0D2T0_9AGAM</name>
<organism evidence="1 2">
    <name type="scientific">Paxillus rubicundulus Ve08.2h10</name>
    <dbReference type="NCBI Taxonomy" id="930991"/>
    <lineage>
        <taxon>Eukaryota</taxon>
        <taxon>Fungi</taxon>
        <taxon>Dikarya</taxon>
        <taxon>Basidiomycota</taxon>
        <taxon>Agaricomycotina</taxon>
        <taxon>Agaricomycetes</taxon>
        <taxon>Agaricomycetidae</taxon>
        <taxon>Boletales</taxon>
        <taxon>Paxilineae</taxon>
        <taxon>Paxillaceae</taxon>
        <taxon>Paxillus</taxon>
    </lineage>
</organism>
<accession>A0A0D0D2T0</accession>